<sequence length="335" mass="35709">MAGSMNGKTVVVTGASAGIGRAVSRIFANEGANVGLLARGYEGLAATAAEVEHAGGRALAVATDMSDYKQVEMAADAIESALGPIDVWVNVAFASVFAPFHQIEPDEFKHVTEVSYLGFVYGTMAALHAMRPRNAGTIVQVGSALGGRAIPLQSAYCGAKHAVNGFTESLRTELMHDHSGVHVTVVQMPAVNTPQFTWVLSRLPKHPQPVPPIYQPEVAARAVLFAAKHPARKQFWVGASTVATLLGQRIAPRVLDRYLAATGYKSQQTDEPAPRNAPNLWQPHDDDLDADHGAHGSFDDRSHDRSPQWWLREHIAPIAAVAGGAAVAALAAQRR</sequence>
<evidence type="ECO:0000256" key="2">
    <source>
        <dbReference type="ARBA" id="ARBA00023002"/>
    </source>
</evidence>
<name>A0AAD1MC75_9MYCO</name>
<dbReference type="InterPro" id="IPR036291">
    <property type="entry name" value="NAD(P)-bd_dom_sf"/>
</dbReference>
<dbReference type="InterPro" id="IPR057326">
    <property type="entry name" value="KR_dom"/>
</dbReference>
<accession>A0AAD1MC75</accession>
<evidence type="ECO:0000256" key="4">
    <source>
        <dbReference type="SAM" id="MobiDB-lite"/>
    </source>
</evidence>
<dbReference type="PANTHER" id="PTHR44196">
    <property type="entry name" value="DEHYDROGENASE/REDUCTASE SDR FAMILY MEMBER 7B"/>
    <property type="match status" value="1"/>
</dbReference>
<dbReference type="GO" id="GO:0016020">
    <property type="term" value="C:membrane"/>
    <property type="evidence" value="ECO:0007669"/>
    <property type="project" value="TreeGrafter"/>
</dbReference>
<dbReference type="SMART" id="SM00822">
    <property type="entry name" value="PKS_KR"/>
    <property type="match status" value="1"/>
</dbReference>
<evidence type="ECO:0000313" key="7">
    <source>
        <dbReference type="Proteomes" id="UP000467327"/>
    </source>
</evidence>
<keyword evidence="2" id="KW-0560">Oxidoreductase</keyword>
<gene>
    <name evidence="6" type="ORF">MAIC_30260</name>
</gene>
<evidence type="ECO:0000313" key="6">
    <source>
        <dbReference type="EMBL" id="BBX08223.1"/>
    </source>
</evidence>
<feature type="domain" description="Ketoreductase" evidence="5">
    <location>
        <begin position="8"/>
        <end position="192"/>
    </location>
</feature>
<proteinExistence type="inferred from homology"/>
<feature type="compositionally biased region" description="Basic and acidic residues" evidence="4">
    <location>
        <begin position="290"/>
        <end position="303"/>
    </location>
</feature>
<organism evidence="6 7">
    <name type="scientific">Mycolicibacterium aichiense</name>
    <dbReference type="NCBI Taxonomy" id="1799"/>
    <lineage>
        <taxon>Bacteria</taxon>
        <taxon>Bacillati</taxon>
        <taxon>Actinomycetota</taxon>
        <taxon>Actinomycetes</taxon>
        <taxon>Mycobacteriales</taxon>
        <taxon>Mycobacteriaceae</taxon>
        <taxon>Mycolicibacterium</taxon>
    </lineage>
</organism>
<dbReference type="InterPro" id="IPR020904">
    <property type="entry name" value="Sc_DH/Rdtase_CS"/>
</dbReference>
<keyword evidence="7" id="KW-1185">Reference proteome</keyword>
<evidence type="ECO:0000256" key="1">
    <source>
        <dbReference type="ARBA" id="ARBA00006484"/>
    </source>
</evidence>
<dbReference type="Proteomes" id="UP000467327">
    <property type="component" value="Chromosome"/>
</dbReference>
<evidence type="ECO:0000256" key="3">
    <source>
        <dbReference type="RuleBase" id="RU000363"/>
    </source>
</evidence>
<feature type="region of interest" description="Disordered" evidence="4">
    <location>
        <begin position="265"/>
        <end position="303"/>
    </location>
</feature>
<dbReference type="RefSeq" id="WP_197935714.1">
    <property type="nucleotide sequence ID" value="NZ_AP022561.1"/>
</dbReference>
<dbReference type="PROSITE" id="PS00061">
    <property type="entry name" value="ADH_SHORT"/>
    <property type="match status" value="1"/>
</dbReference>
<protein>
    <recommendedName>
        <fullName evidence="5">Ketoreductase domain-containing protein</fullName>
    </recommendedName>
</protein>
<reference evidence="6 7" key="1">
    <citation type="journal article" date="2019" name="Emerg. Microbes Infect.">
        <title>Comprehensive subspecies identification of 175 nontuberculous mycobacteria species based on 7547 genomic profiles.</title>
        <authorList>
            <person name="Matsumoto Y."/>
            <person name="Kinjo T."/>
            <person name="Motooka D."/>
            <person name="Nabeya D."/>
            <person name="Jung N."/>
            <person name="Uechi K."/>
            <person name="Horii T."/>
            <person name="Iida T."/>
            <person name="Fujita J."/>
            <person name="Nakamura S."/>
        </authorList>
    </citation>
    <scope>NUCLEOTIDE SEQUENCE [LARGE SCALE GENOMIC DNA]</scope>
    <source>
        <strain evidence="6 7">JCM 6376</strain>
    </source>
</reference>
<dbReference type="SUPFAM" id="SSF51735">
    <property type="entry name" value="NAD(P)-binding Rossmann-fold domains"/>
    <property type="match status" value="1"/>
</dbReference>
<dbReference type="Pfam" id="PF00106">
    <property type="entry name" value="adh_short"/>
    <property type="match status" value="1"/>
</dbReference>
<dbReference type="KEGG" id="maic:MAIC_30260"/>
<dbReference type="InterPro" id="IPR002347">
    <property type="entry name" value="SDR_fam"/>
</dbReference>
<dbReference type="PANTHER" id="PTHR44196:SF1">
    <property type="entry name" value="DEHYDROGENASE_REDUCTASE SDR FAMILY MEMBER 7B"/>
    <property type="match status" value="1"/>
</dbReference>
<dbReference type="EMBL" id="AP022561">
    <property type="protein sequence ID" value="BBX08223.1"/>
    <property type="molecule type" value="Genomic_DNA"/>
</dbReference>
<dbReference type="PRINTS" id="PR00081">
    <property type="entry name" value="GDHRDH"/>
</dbReference>
<dbReference type="NCBIfam" id="NF005495">
    <property type="entry name" value="PRK07109.1"/>
    <property type="match status" value="1"/>
</dbReference>
<dbReference type="GO" id="GO:0016491">
    <property type="term" value="F:oxidoreductase activity"/>
    <property type="evidence" value="ECO:0007669"/>
    <property type="project" value="UniProtKB-KW"/>
</dbReference>
<dbReference type="AlphaFoldDB" id="A0AAD1MC75"/>
<comment type="similarity">
    <text evidence="1 3">Belongs to the short-chain dehydrogenases/reductases (SDR) family.</text>
</comment>
<dbReference type="PRINTS" id="PR00080">
    <property type="entry name" value="SDRFAMILY"/>
</dbReference>
<evidence type="ECO:0000259" key="5">
    <source>
        <dbReference type="SMART" id="SM00822"/>
    </source>
</evidence>
<dbReference type="Gene3D" id="3.40.50.720">
    <property type="entry name" value="NAD(P)-binding Rossmann-like Domain"/>
    <property type="match status" value="1"/>
</dbReference>